<feature type="transmembrane region" description="Helical" evidence="1">
    <location>
        <begin position="34"/>
        <end position="55"/>
    </location>
</feature>
<evidence type="ECO:0000313" key="3">
    <source>
        <dbReference type="Proteomes" id="UP001432128"/>
    </source>
</evidence>
<dbReference type="RefSeq" id="WP_328858440.1">
    <property type="nucleotide sequence ID" value="NZ_CP108021.1"/>
</dbReference>
<keyword evidence="1" id="KW-0812">Transmembrane</keyword>
<evidence type="ECO:0000313" key="2">
    <source>
        <dbReference type="EMBL" id="WUM21348.1"/>
    </source>
</evidence>
<accession>A0AAU4K5E6</accession>
<dbReference type="KEGG" id="whr:OG579_06025"/>
<keyword evidence="3" id="KW-1185">Reference proteome</keyword>
<feature type="transmembrane region" description="Helical" evidence="1">
    <location>
        <begin position="62"/>
        <end position="80"/>
    </location>
</feature>
<keyword evidence="1" id="KW-0472">Membrane</keyword>
<sequence>MDTRDRLLLGALAVDGFVVGLLSLAFVNSYVGSVPMPITAVIGGAVNGLLIWLASGLDGGSLRYLPLAGWLLAVAVGLLGGPGGDALLFGDWRTLLLVAVGVGVPVVLSWSGRLPVGRG</sequence>
<reference evidence="2 3" key="1">
    <citation type="submission" date="2022-10" db="EMBL/GenBank/DDBJ databases">
        <title>The complete genomes of actinobacterial strains from the NBC collection.</title>
        <authorList>
            <person name="Joergensen T.S."/>
            <person name="Alvarez Arevalo M."/>
            <person name="Sterndorff E.B."/>
            <person name="Faurdal D."/>
            <person name="Vuksanovic O."/>
            <person name="Mourched A.-S."/>
            <person name="Charusanti P."/>
            <person name="Shaw S."/>
            <person name="Blin K."/>
            <person name="Weber T."/>
        </authorList>
    </citation>
    <scope>NUCLEOTIDE SEQUENCE [LARGE SCALE GENOMIC DNA]</scope>
    <source>
        <strain evidence="2 3">NBC_00319</strain>
    </source>
</reference>
<organism evidence="2 3">
    <name type="scientific">Williamsia herbipolensis</name>
    <dbReference type="NCBI Taxonomy" id="1603258"/>
    <lineage>
        <taxon>Bacteria</taxon>
        <taxon>Bacillati</taxon>
        <taxon>Actinomycetota</taxon>
        <taxon>Actinomycetes</taxon>
        <taxon>Mycobacteriales</taxon>
        <taxon>Nocardiaceae</taxon>
        <taxon>Williamsia</taxon>
    </lineage>
</organism>
<keyword evidence="2" id="KW-0813">Transport</keyword>
<proteinExistence type="predicted"/>
<dbReference type="AlphaFoldDB" id="A0AAU4K5E6"/>
<evidence type="ECO:0000256" key="1">
    <source>
        <dbReference type="SAM" id="Phobius"/>
    </source>
</evidence>
<keyword evidence="2" id="KW-0762">Sugar transport</keyword>
<dbReference type="Proteomes" id="UP001432128">
    <property type="component" value="Chromosome"/>
</dbReference>
<gene>
    <name evidence="2" type="ORF">OG579_06025</name>
</gene>
<feature type="transmembrane region" description="Helical" evidence="1">
    <location>
        <begin position="92"/>
        <end position="110"/>
    </location>
</feature>
<keyword evidence="1" id="KW-1133">Transmembrane helix</keyword>
<dbReference type="EMBL" id="CP108021">
    <property type="protein sequence ID" value="WUM21348.1"/>
    <property type="molecule type" value="Genomic_DNA"/>
</dbReference>
<protein>
    <submittedName>
        <fullName evidence="2">Facilitated glucose transporter</fullName>
    </submittedName>
</protein>
<feature type="transmembrane region" description="Helical" evidence="1">
    <location>
        <begin position="7"/>
        <end position="28"/>
    </location>
</feature>
<name>A0AAU4K5E6_9NOCA</name>